<evidence type="ECO:0000313" key="2">
    <source>
        <dbReference type="EMBL" id="MEX6428248.1"/>
    </source>
</evidence>
<feature type="transmembrane region" description="Helical" evidence="1">
    <location>
        <begin position="6"/>
        <end position="25"/>
    </location>
</feature>
<comment type="caution">
    <text evidence="2">The sequence shown here is derived from an EMBL/GenBank/DDBJ whole genome shotgun (WGS) entry which is preliminary data.</text>
</comment>
<keyword evidence="3" id="KW-1185">Reference proteome</keyword>
<evidence type="ECO:0000313" key="3">
    <source>
        <dbReference type="Proteomes" id="UP001560267"/>
    </source>
</evidence>
<feature type="transmembrane region" description="Helical" evidence="1">
    <location>
        <begin position="64"/>
        <end position="91"/>
    </location>
</feature>
<organism evidence="2 3">
    <name type="scientific">Ferrimicrobium acidiphilum</name>
    <dbReference type="NCBI Taxonomy" id="121039"/>
    <lineage>
        <taxon>Bacteria</taxon>
        <taxon>Bacillati</taxon>
        <taxon>Actinomycetota</taxon>
        <taxon>Acidimicrobiia</taxon>
        <taxon>Acidimicrobiales</taxon>
        <taxon>Acidimicrobiaceae</taxon>
        <taxon>Ferrimicrobium</taxon>
    </lineage>
</organism>
<dbReference type="RefSeq" id="WP_298385387.1">
    <property type="nucleotide sequence ID" value="NZ_JBFSHR010000001.1"/>
</dbReference>
<reference evidence="2 3" key="1">
    <citation type="submission" date="2024-07" db="EMBL/GenBank/DDBJ databases">
        <title>Draft Genome Sequence of Ferrimicrobium acidiphilum Strain YE2023, Isolated from a Pulp of Bioleach Reactor.</title>
        <authorList>
            <person name="Elkina Y.A."/>
            <person name="Bulaeva A.G."/>
            <person name="Beletsky A.V."/>
            <person name="Mardanov A.V."/>
        </authorList>
    </citation>
    <scope>NUCLEOTIDE SEQUENCE [LARGE SCALE GENOMIC DNA]</scope>
    <source>
        <strain evidence="2 3">YE2023</strain>
    </source>
</reference>
<keyword evidence="1" id="KW-1133">Transmembrane helix</keyword>
<dbReference type="Proteomes" id="UP001560267">
    <property type="component" value="Unassembled WGS sequence"/>
</dbReference>
<accession>A0ABV3Y112</accession>
<gene>
    <name evidence="2" type="ORF">AB6A68_00095</name>
</gene>
<proteinExistence type="predicted"/>
<name>A0ABV3Y112_9ACTN</name>
<feature type="transmembrane region" description="Helical" evidence="1">
    <location>
        <begin position="37"/>
        <end position="58"/>
    </location>
</feature>
<keyword evidence="1" id="KW-0812">Transmembrane</keyword>
<dbReference type="EMBL" id="JBFSHR010000001">
    <property type="protein sequence ID" value="MEX6428248.1"/>
    <property type="molecule type" value="Genomic_DNA"/>
</dbReference>
<keyword evidence="1" id="KW-0472">Membrane</keyword>
<evidence type="ECO:0000256" key="1">
    <source>
        <dbReference type="SAM" id="Phobius"/>
    </source>
</evidence>
<protein>
    <submittedName>
        <fullName evidence="2">Uncharacterized protein</fullName>
    </submittedName>
</protein>
<sequence length="111" mass="12168">MHFFGLVLLFGLGIYALSLLGQRAYTKTREFKPLTQLVLGVALAWIANLNLWTGFSVGQLRADWIGVTITGLALGGIAFFFDAVIGLFAGLDRKIEDQATQLEHSDLKRVA</sequence>